<evidence type="ECO:0000256" key="1">
    <source>
        <dbReference type="SAM" id="Phobius"/>
    </source>
</evidence>
<sequence>MSIILTYEGSREYQLKPAIHDEASYLLGWTACRGLERLQLTSSCHSLPTKSCSSIESVIIILILSLLILRMMILVVSFMPLHGIKQSWADLYRQEGRSLIQTTHRSHDIQAQSASPLKQTVLDVGRRHIRPPVCEDQD</sequence>
<keyword evidence="1" id="KW-0472">Membrane</keyword>
<gene>
    <name evidence="2" type="ORF">P170DRAFT_275629</name>
</gene>
<dbReference type="EMBL" id="MSFO01000008">
    <property type="protein sequence ID" value="PLB45222.1"/>
    <property type="molecule type" value="Genomic_DNA"/>
</dbReference>
<dbReference type="VEuPathDB" id="FungiDB:P170DRAFT_275629"/>
<dbReference type="GeneID" id="36550867"/>
<keyword evidence="1" id="KW-0812">Transmembrane</keyword>
<dbReference type="AlphaFoldDB" id="A0A2I2FX82"/>
<keyword evidence="3" id="KW-1185">Reference proteome</keyword>
<dbReference type="Proteomes" id="UP000234275">
    <property type="component" value="Unassembled WGS sequence"/>
</dbReference>
<feature type="transmembrane region" description="Helical" evidence="1">
    <location>
        <begin position="58"/>
        <end position="79"/>
    </location>
</feature>
<keyword evidence="1" id="KW-1133">Transmembrane helix</keyword>
<organism evidence="2 3">
    <name type="scientific">Aspergillus steynii IBT 23096</name>
    <dbReference type="NCBI Taxonomy" id="1392250"/>
    <lineage>
        <taxon>Eukaryota</taxon>
        <taxon>Fungi</taxon>
        <taxon>Dikarya</taxon>
        <taxon>Ascomycota</taxon>
        <taxon>Pezizomycotina</taxon>
        <taxon>Eurotiomycetes</taxon>
        <taxon>Eurotiomycetidae</taxon>
        <taxon>Eurotiales</taxon>
        <taxon>Aspergillaceae</taxon>
        <taxon>Aspergillus</taxon>
        <taxon>Aspergillus subgen. Circumdati</taxon>
    </lineage>
</organism>
<comment type="caution">
    <text evidence="2">The sequence shown here is derived from an EMBL/GenBank/DDBJ whole genome shotgun (WGS) entry which is preliminary data.</text>
</comment>
<accession>A0A2I2FX82</accession>
<evidence type="ECO:0000313" key="3">
    <source>
        <dbReference type="Proteomes" id="UP000234275"/>
    </source>
</evidence>
<name>A0A2I2FX82_9EURO</name>
<proteinExistence type="predicted"/>
<reference evidence="2 3" key="1">
    <citation type="submission" date="2016-12" db="EMBL/GenBank/DDBJ databases">
        <title>The genomes of Aspergillus section Nigri reveals drivers in fungal speciation.</title>
        <authorList>
            <consortium name="DOE Joint Genome Institute"/>
            <person name="Vesth T.C."/>
            <person name="Nybo J."/>
            <person name="Theobald S."/>
            <person name="Brandl J."/>
            <person name="Frisvad J.C."/>
            <person name="Nielsen K.F."/>
            <person name="Lyhne E.K."/>
            <person name="Kogle M.E."/>
            <person name="Kuo A."/>
            <person name="Riley R."/>
            <person name="Clum A."/>
            <person name="Nolan M."/>
            <person name="Lipzen A."/>
            <person name="Salamov A."/>
            <person name="Henrissat B."/>
            <person name="Wiebenga A."/>
            <person name="De Vries R.P."/>
            <person name="Grigoriev I.V."/>
            <person name="Mortensen U.H."/>
            <person name="Andersen M.R."/>
            <person name="Baker S.E."/>
        </authorList>
    </citation>
    <scope>NUCLEOTIDE SEQUENCE [LARGE SCALE GENOMIC DNA]</scope>
    <source>
        <strain evidence="2 3">IBT 23096</strain>
    </source>
</reference>
<protein>
    <submittedName>
        <fullName evidence="2">Uncharacterized protein</fullName>
    </submittedName>
</protein>
<dbReference type="RefSeq" id="XP_024700524.1">
    <property type="nucleotide sequence ID" value="XM_024843168.1"/>
</dbReference>
<evidence type="ECO:0000313" key="2">
    <source>
        <dbReference type="EMBL" id="PLB45222.1"/>
    </source>
</evidence>